<sequence>MDSVPLWGIIVIGVLIVIAVIAGVVLLRQFQNRTALETLQQRQRQLADRPLAAQVAKLAQTTLSGESLQSFHKWQHQYTRLTQEQFPKAAAQLHAAATANDGYHVVQARQHIVAVTELITDEERTAQDIAEALDKIADVAHQNQEAKQAAQERYKQLRKTILVQSFSFGSAITALQSTLTAINEAFQQVDVLASNGDHIQARTALADITKQLDQLEKAVTDIPPRVNELTNIFPGQLEELVAGYHRLRTTGYRFFDINIPQELTKLDDDIHAAEALLRKEDVPGLQAANKALAANIDHLYDVMQKEMDAKEAVEKLRNALPAFLTHASVQNKTLQDEVRHLDESYVLTNDEVQTTAHFGRQIAEAQERFTQDEQKIHDQEAVFTLVHEDLTKINAQLAEIEKKQVAIDKDLSGLRTGEEIARQNLARFMMEYRETRREMLQQNLPGLPKSYREFAEIVRQEIGKLDHDLNQVKINLEDITKQLIMTQEDLKTLKQRSADLIDAAALTQEILQYANALKQDNETVAKASVSATQIFNTTYDYPQALDTIATAVEAAEPGAYQRIEAVYKERKGKL</sequence>
<dbReference type="GO" id="GO:0000921">
    <property type="term" value="P:septin ring assembly"/>
    <property type="evidence" value="ECO:0007669"/>
    <property type="project" value="InterPro"/>
</dbReference>
<keyword evidence="2 6" id="KW-1133">Transmembrane helix</keyword>
<evidence type="ECO:0000256" key="7">
    <source>
        <dbReference type="SAM" id="Phobius"/>
    </source>
</evidence>
<evidence type="ECO:0000256" key="4">
    <source>
        <dbReference type="ARBA" id="ARBA00023136"/>
    </source>
</evidence>
<evidence type="ECO:0000313" key="9">
    <source>
        <dbReference type="Proteomes" id="UP000050949"/>
    </source>
</evidence>
<comment type="similarity">
    <text evidence="6">Belongs to the EzrA family.</text>
</comment>
<keyword evidence="1 6" id="KW-0812">Transmembrane</keyword>
<evidence type="ECO:0000256" key="2">
    <source>
        <dbReference type="ARBA" id="ARBA00022989"/>
    </source>
</evidence>
<keyword evidence="5 6" id="KW-0717">Septation</keyword>
<feature type="topological domain" description="Cytoplasmic" evidence="6">
    <location>
        <begin position="29"/>
        <end position="574"/>
    </location>
</feature>
<evidence type="ECO:0000256" key="1">
    <source>
        <dbReference type="ARBA" id="ARBA00022692"/>
    </source>
</evidence>
<evidence type="ECO:0000256" key="3">
    <source>
        <dbReference type="ARBA" id="ARBA00023054"/>
    </source>
</evidence>
<dbReference type="GO" id="GO:0000917">
    <property type="term" value="P:division septum assembly"/>
    <property type="evidence" value="ECO:0007669"/>
    <property type="project" value="UniProtKB-KW"/>
</dbReference>
<dbReference type="GO" id="GO:0005886">
    <property type="term" value="C:plasma membrane"/>
    <property type="evidence" value="ECO:0007669"/>
    <property type="project" value="UniProtKB-SubCell"/>
</dbReference>
<evidence type="ECO:0000313" key="8">
    <source>
        <dbReference type="EMBL" id="KRM28504.1"/>
    </source>
</evidence>
<dbReference type="EMBL" id="AZFW01000032">
    <property type="protein sequence ID" value="KRM28504.1"/>
    <property type="molecule type" value="Genomic_DNA"/>
</dbReference>
<evidence type="ECO:0000256" key="6">
    <source>
        <dbReference type="HAMAP-Rule" id="MF_00728"/>
    </source>
</evidence>
<dbReference type="AlphaFoldDB" id="A0A0R1XEI7"/>
<dbReference type="PATRIC" id="fig|1122147.4.peg.2038"/>
<keyword evidence="4 6" id="KW-0472">Membrane</keyword>
<proteinExistence type="inferred from homology"/>
<gene>
    <name evidence="6" type="primary">ezrA</name>
    <name evidence="8" type="ORF">FC91_GL001969</name>
</gene>
<dbReference type="OrthoDB" id="1654473at2"/>
<keyword evidence="6" id="KW-1003">Cell membrane</keyword>
<protein>
    <recommendedName>
        <fullName evidence="6">Septation ring formation regulator EzrA</fullName>
    </recommendedName>
</protein>
<dbReference type="RefSeq" id="WP_081674523.1">
    <property type="nucleotide sequence ID" value="NZ_AUEH01000001.1"/>
</dbReference>
<keyword evidence="3 6" id="KW-0175">Coiled coil</keyword>
<comment type="function">
    <text evidence="6">Negative regulator of FtsZ ring formation; modulates the frequency and position of FtsZ ring formation. Inhibits FtsZ ring formation at polar sites. Interacts either with FtsZ or with one of its binding partners to promote depolymerization.</text>
</comment>
<evidence type="ECO:0000256" key="5">
    <source>
        <dbReference type="ARBA" id="ARBA00023210"/>
    </source>
</evidence>
<keyword evidence="6" id="KW-0132">Cell division</keyword>
<reference evidence="8 9" key="1">
    <citation type="journal article" date="2015" name="Genome Announc.">
        <title>Expanding the biotechnology potential of lactobacilli through comparative genomics of 213 strains and associated genera.</title>
        <authorList>
            <person name="Sun Z."/>
            <person name="Harris H.M."/>
            <person name="McCann A."/>
            <person name="Guo C."/>
            <person name="Argimon S."/>
            <person name="Zhang W."/>
            <person name="Yang X."/>
            <person name="Jeffery I.B."/>
            <person name="Cooney J.C."/>
            <person name="Kagawa T.F."/>
            <person name="Liu W."/>
            <person name="Song Y."/>
            <person name="Salvetti E."/>
            <person name="Wrobel A."/>
            <person name="Rasinkangas P."/>
            <person name="Parkhill J."/>
            <person name="Rea M.C."/>
            <person name="O'Sullivan O."/>
            <person name="Ritari J."/>
            <person name="Douillard F.P."/>
            <person name="Paul Ross R."/>
            <person name="Yang R."/>
            <person name="Briner A.E."/>
            <person name="Felis G.E."/>
            <person name="de Vos W.M."/>
            <person name="Barrangou R."/>
            <person name="Klaenhammer T.R."/>
            <person name="Caufield P.W."/>
            <person name="Cui Y."/>
            <person name="Zhang H."/>
            <person name="O'Toole P.W."/>
        </authorList>
    </citation>
    <scope>NUCLEOTIDE SEQUENCE [LARGE SCALE GENOMIC DNA]</scope>
    <source>
        <strain evidence="8 9">DSM 16991</strain>
    </source>
</reference>
<dbReference type="Pfam" id="PF06160">
    <property type="entry name" value="EzrA"/>
    <property type="match status" value="1"/>
</dbReference>
<dbReference type="InterPro" id="IPR010379">
    <property type="entry name" value="EzrA"/>
</dbReference>
<organism evidence="8 9">
    <name type="scientific">Schleiferilactobacillus harbinensis DSM 16991</name>
    <dbReference type="NCBI Taxonomy" id="1122147"/>
    <lineage>
        <taxon>Bacteria</taxon>
        <taxon>Bacillati</taxon>
        <taxon>Bacillota</taxon>
        <taxon>Bacilli</taxon>
        <taxon>Lactobacillales</taxon>
        <taxon>Lactobacillaceae</taxon>
        <taxon>Schleiferilactobacillus</taxon>
    </lineage>
</organism>
<feature type="coiled-coil region" evidence="6">
    <location>
        <begin position="469"/>
        <end position="496"/>
    </location>
</feature>
<dbReference type="GeneID" id="78508902"/>
<feature type="transmembrane region" description="Helical" evidence="7">
    <location>
        <begin position="6"/>
        <end position="27"/>
    </location>
</feature>
<dbReference type="GO" id="GO:0005940">
    <property type="term" value="C:septin ring"/>
    <property type="evidence" value="ECO:0007669"/>
    <property type="project" value="InterPro"/>
</dbReference>
<accession>A0A0R1XEI7</accession>
<dbReference type="HAMAP" id="MF_00728">
    <property type="entry name" value="EzrA"/>
    <property type="match status" value="1"/>
</dbReference>
<comment type="subcellular location">
    <subcellularLocation>
        <location evidence="6">Cell membrane</location>
        <topology evidence="6">Single-pass membrane protein</topology>
    </subcellularLocation>
    <text evidence="6">Colocalized with FtsZ to the nascent septal site.</text>
</comment>
<comment type="caution">
    <text evidence="8">The sequence shown here is derived from an EMBL/GenBank/DDBJ whole genome shotgun (WGS) entry which is preliminary data.</text>
</comment>
<feature type="topological domain" description="Extracellular" evidence="6">
    <location>
        <begin position="1"/>
        <end position="9"/>
    </location>
</feature>
<feature type="coiled-coil region" evidence="6">
    <location>
        <begin position="129"/>
        <end position="160"/>
    </location>
</feature>
<keyword evidence="6" id="KW-0131">Cell cycle</keyword>
<dbReference type="Proteomes" id="UP000050949">
    <property type="component" value="Unassembled WGS sequence"/>
</dbReference>
<name>A0A0R1XEI7_9LACO</name>
<dbReference type="eggNOG" id="COG4477">
    <property type="taxonomic scope" value="Bacteria"/>
</dbReference>